<proteinExistence type="predicted"/>
<dbReference type="RefSeq" id="XP_025347189.1">
    <property type="nucleotide sequence ID" value="XM_025492753.1"/>
</dbReference>
<dbReference type="EMBL" id="KZ819329">
    <property type="protein sequence ID" value="PWN20029.1"/>
    <property type="molecule type" value="Genomic_DNA"/>
</dbReference>
<gene>
    <name evidence="1" type="ORF">BCV69DRAFT_283552</name>
</gene>
<accession>A0A316U426</accession>
<evidence type="ECO:0000313" key="1">
    <source>
        <dbReference type="EMBL" id="PWN20029.1"/>
    </source>
</evidence>
<organism evidence="1 2">
    <name type="scientific">Pseudomicrostroma glucosiphilum</name>
    <dbReference type="NCBI Taxonomy" id="1684307"/>
    <lineage>
        <taxon>Eukaryota</taxon>
        <taxon>Fungi</taxon>
        <taxon>Dikarya</taxon>
        <taxon>Basidiomycota</taxon>
        <taxon>Ustilaginomycotina</taxon>
        <taxon>Exobasidiomycetes</taxon>
        <taxon>Microstromatales</taxon>
        <taxon>Microstromatales incertae sedis</taxon>
        <taxon>Pseudomicrostroma</taxon>
    </lineage>
</organism>
<dbReference type="AlphaFoldDB" id="A0A316U426"/>
<name>A0A316U426_9BASI</name>
<evidence type="ECO:0000313" key="2">
    <source>
        <dbReference type="Proteomes" id="UP000245942"/>
    </source>
</evidence>
<dbReference type="Proteomes" id="UP000245942">
    <property type="component" value="Unassembled WGS sequence"/>
</dbReference>
<protein>
    <submittedName>
        <fullName evidence="1">Uncharacterized protein</fullName>
    </submittedName>
</protein>
<keyword evidence="2" id="KW-1185">Reference proteome</keyword>
<dbReference type="GeneID" id="37014487"/>
<sequence>MSPLLALVPDIFLIHSPHTSLHSTTPTPTPTSHILRTFTMLANIGTLVLAFSAAAATVGAASIEERANNRPHNANEYFNNSHIKLAEYIYFGPHGKFAGPTPESFVSTLPSSTSRASSIDLSESSLLLHFSSALTGMSRLRPSSMTDPGSRPISFVSPELISVYATEYKGDGHPLSQTGPVGYSMKDIDFVTVKTGPSYKAGGTCETIIDAKGWCRNKFVPNYGVDLSTVDADGNDVDTTDSADSDE</sequence>
<reference evidence="1 2" key="1">
    <citation type="journal article" date="2018" name="Mol. Biol. Evol.">
        <title>Broad Genomic Sampling Reveals a Smut Pathogenic Ancestry of the Fungal Clade Ustilaginomycotina.</title>
        <authorList>
            <person name="Kijpornyongpan T."/>
            <person name="Mondo S.J."/>
            <person name="Barry K."/>
            <person name="Sandor L."/>
            <person name="Lee J."/>
            <person name="Lipzen A."/>
            <person name="Pangilinan J."/>
            <person name="LaButti K."/>
            <person name="Hainaut M."/>
            <person name="Henrissat B."/>
            <person name="Grigoriev I.V."/>
            <person name="Spatafora J.W."/>
            <person name="Aime M.C."/>
        </authorList>
    </citation>
    <scope>NUCLEOTIDE SEQUENCE [LARGE SCALE GENOMIC DNA]</scope>
    <source>
        <strain evidence="1 2">MCA 4718</strain>
    </source>
</reference>